<keyword evidence="1" id="KW-0677">Repeat</keyword>
<dbReference type="EMBL" id="JH819062">
    <property type="protein sequence ID" value="EKC21729.1"/>
    <property type="molecule type" value="Genomic_DNA"/>
</dbReference>
<sequence length="600" mass="67962">MNLEYNIDPKYSLQDVVRCLLCETPSPTLQCDICQIKMSDHMDPHFSAQDVLRCNLCEIAVPPLYCDFCQIHLCKACVGEHLSDESTEHNVSLYRTRVSATKYPKCSKHLHKQCELHCEQCDIPTCVQCVSSGEHLGHKQVNIEKILETKKETLQIDLQELENFIYPKCQEIVSDIPSQKALLVENSKDFTTTLNKQKEIWYNEIDIIIKNLKSEFDEIESKDTMALNSQEDQITRIIDEVTQSIACVKKLLASNDISLVFEYKSRNAEFRKLPPKLTYSLPKFMPQRINSERINELFGHLEAASTNSEEEHYNTIDPSVAISSPPNKPLINEPRVIKDIDTDYGESDGLYSVSCLNDDDVWTRGQDNIMRLYNLQGDLIKSIQTNSKNRPQDIAVSSDGELVYTDPKDRTVNIVKNTKVQAVITVEGWRPLGVCSTSSGDLLIVVNSDDRKQTKVVRYFGSTSKVSIQYHAKNQPLYSSFGIKYISENRNLDICVSDYTASAVIVVNQDGLFRFKYTGPSSTTKGSFDPVGIATDSQSLILTADCGNHCIHIIDQDGQFLRYIDNCDFNYPYGLCMDTEDNLIVADNGSGKVKKIQYYK</sequence>
<dbReference type="SUPFAM" id="SSF57845">
    <property type="entry name" value="B-box zinc-binding domain"/>
    <property type="match status" value="1"/>
</dbReference>
<dbReference type="CDD" id="cd05819">
    <property type="entry name" value="NHL"/>
    <property type="match status" value="1"/>
</dbReference>
<organism evidence="3">
    <name type="scientific">Magallana gigas</name>
    <name type="common">Pacific oyster</name>
    <name type="synonym">Crassostrea gigas</name>
    <dbReference type="NCBI Taxonomy" id="29159"/>
    <lineage>
        <taxon>Eukaryota</taxon>
        <taxon>Metazoa</taxon>
        <taxon>Spiralia</taxon>
        <taxon>Lophotrochozoa</taxon>
        <taxon>Mollusca</taxon>
        <taxon>Bivalvia</taxon>
        <taxon>Autobranchia</taxon>
        <taxon>Pteriomorphia</taxon>
        <taxon>Ostreida</taxon>
        <taxon>Ostreoidea</taxon>
        <taxon>Ostreidae</taxon>
        <taxon>Magallana</taxon>
    </lineage>
</organism>
<proteinExistence type="predicted"/>
<dbReference type="SMART" id="SM00336">
    <property type="entry name" value="BBOX"/>
    <property type="match status" value="2"/>
</dbReference>
<dbReference type="PANTHER" id="PTHR24104:SF25">
    <property type="entry name" value="PROTEIN LIN-41"/>
    <property type="match status" value="1"/>
</dbReference>
<gene>
    <name evidence="3" type="ORF">CGI_10003409</name>
</gene>
<dbReference type="GO" id="GO:0043161">
    <property type="term" value="P:proteasome-mediated ubiquitin-dependent protein catabolic process"/>
    <property type="evidence" value="ECO:0007669"/>
    <property type="project" value="TreeGrafter"/>
</dbReference>
<dbReference type="PANTHER" id="PTHR24104">
    <property type="entry name" value="E3 UBIQUITIN-PROTEIN LIGASE NHLRC1-RELATED"/>
    <property type="match status" value="1"/>
</dbReference>
<reference evidence="3" key="1">
    <citation type="journal article" date="2012" name="Nature">
        <title>The oyster genome reveals stress adaptation and complexity of shell formation.</title>
        <authorList>
            <person name="Zhang G."/>
            <person name="Fang X."/>
            <person name="Guo X."/>
            <person name="Li L."/>
            <person name="Luo R."/>
            <person name="Xu F."/>
            <person name="Yang P."/>
            <person name="Zhang L."/>
            <person name="Wang X."/>
            <person name="Qi H."/>
            <person name="Xiong Z."/>
            <person name="Que H."/>
            <person name="Xie Y."/>
            <person name="Holland P.W."/>
            <person name="Paps J."/>
            <person name="Zhu Y."/>
            <person name="Wu F."/>
            <person name="Chen Y."/>
            <person name="Wang J."/>
            <person name="Peng C."/>
            <person name="Meng J."/>
            <person name="Yang L."/>
            <person name="Liu J."/>
            <person name="Wen B."/>
            <person name="Zhang N."/>
            <person name="Huang Z."/>
            <person name="Zhu Q."/>
            <person name="Feng Y."/>
            <person name="Mount A."/>
            <person name="Hedgecock D."/>
            <person name="Xu Z."/>
            <person name="Liu Y."/>
            <person name="Domazet-Loso T."/>
            <person name="Du Y."/>
            <person name="Sun X."/>
            <person name="Zhang S."/>
            <person name="Liu B."/>
            <person name="Cheng P."/>
            <person name="Jiang X."/>
            <person name="Li J."/>
            <person name="Fan D."/>
            <person name="Wang W."/>
            <person name="Fu W."/>
            <person name="Wang T."/>
            <person name="Wang B."/>
            <person name="Zhang J."/>
            <person name="Peng Z."/>
            <person name="Li Y."/>
            <person name="Li N."/>
            <person name="Wang J."/>
            <person name="Chen M."/>
            <person name="He Y."/>
            <person name="Tan F."/>
            <person name="Song X."/>
            <person name="Zheng Q."/>
            <person name="Huang R."/>
            <person name="Yang H."/>
            <person name="Du X."/>
            <person name="Chen L."/>
            <person name="Yang M."/>
            <person name="Gaffney P.M."/>
            <person name="Wang S."/>
            <person name="Luo L."/>
            <person name="She Z."/>
            <person name="Ming Y."/>
            <person name="Huang W."/>
            <person name="Zhang S."/>
            <person name="Huang B."/>
            <person name="Zhang Y."/>
            <person name="Qu T."/>
            <person name="Ni P."/>
            <person name="Miao G."/>
            <person name="Wang J."/>
            <person name="Wang Q."/>
            <person name="Steinberg C.E."/>
            <person name="Wang H."/>
            <person name="Li N."/>
            <person name="Qian L."/>
            <person name="Zhang G."/>
            <person name="Li Y."/>
            <person name="Yang H."/>
            <person name="Liu X."/>
            <person name="Wang J."/>
            <person name="Yin Y."/>
            <person name="Wang J."/>
        </authorList>
    </citation>
    <scope>NUCLEOTIDE SEQUENCE [LARGE SCALE GENOMIC DNA]</scope>
    <source>
        <strain evidence="3">05x7-T-G4-1.051#20</strain>
    </source>
</reference>
<dbReference type="InterPro" id="IPR001258">
    <property type="entry name" value="NHL_repeat"/>
</dbReference>
<dbReference type="InterPro" id="IPR050952">
    <property type="entry name" value="TRIM-NHL_E3_ligases"/>
</dbReference>
<dbReference type="GO" id="GO:0008270">
    <property type="term" value="F:zinc ion binding"/>
    <property type="evidence" value="ECO:0007669"/>
    <property type="project" value="UniProtKB-KW"/>
</dbReference>
<dbReference type="InterPro" id="IPR011042">
    <property type="entry name" value="6-blade_b-propeller_TolB-like"/>
</dbReference>
<dbReference type="HOGENOM" id="CLU_007742_5_1_1"/>
<dbReference type="SUPFAM" id="SSF101898">
    <property type="entry name" value="NHL repeat"/>
    <property type="match status" value="1"/>
</dbReference>
<dbReference type="InterPro" id="IPR000315">
    <property type="entry name" value="Znf_B-box"/>
</dbReference>
<accession>K1PS72</accession>
<dbReference type="Pfam" id="PF00643">
    <property type="entry name" value="zf-B_box"/>
    <property type="match status" value="1"/>
</dbReference>
<dbReference type="InParanoid" id="K1PS72"/>
<feature type="domain" description="B box-type" evidence="2">
    <location>
        <begin position="49"/>
        <end position="94"/>
    </location>
</feature>
<feature type="domain" description="B box-type" evidence="2">
    <location>
        <begin position="101"/>
        <end position="143"/>
    </location>
</feature>
<dbReference type="Gene3D" id="2.120.10.30">
    <property type="entry name" value="TolB, C-terminal domain"/>
    <property type="match status" value="1"/>
</dbReference>
<dbReference type="Gene3D" id="3.30.160.60">
    <property type="entry name" value="Classic Zinc Finger"/>
    <property type="match status" value="1"/>
</dbReference>
<dbReference type="PROSITE" id="PS51125">
    <property type="entry name" value="NHL"/>
    <property type="match status" value="1"/>
</dbReference>
<name>K1PS72_MAGGI</name>
<dbReference type="GO" id="GO:0061630">
    <property type="term" value="F:ubiquitin protein ligase activity"/>
    <property type="evidence" value="ECO:0007669"/>
    <property type="project" value="TreeGrafter"/>
</dbReference>
<dbReference type="AlphaFoldDB" id="K1PS72"/>
<dbReference type="GO" id="GO:0000209">
    <property type="term" value="P:protein polyubiquitination"/>
    <property type="evidence" value="ECO:0007669"/>
    <property type="project" value="TreeGrafter"/>
</dbReference>
<evidence type="ECO:0000313" key="3">
    <source>
        <dbReference type="EMBL" id="EKC21729.1"/>
    </source>
</evidence>
<evidence type="ECO:0000256" key="1">
    <source>
        <dbReference type="ARBA" id="ARBA00022737"/>
    </source>
</evidence>
<protein>
    <submittedName>
        <fullName evidence="3">Tripartite motif-containing protein 2</fullName>
    </submittedName>
</protein>
<dbReference type="PROSITE" id="PS50119">
    <property type="entry name" value="ZF_BBOX"/>
    <property type="match status" value="2"/>
</dbReference>
<evidence type="ECO:0000259" key="2">
    <source>
        <dbReference type="PROSITE" id="PS50119"/>
    </source>
</evidence>
<dbReference type="CDD" id="cd19756">
    <property type="entry name" value="Bbox2"/>
    <property type="match status" value="1"/>
</dbReference>